<feature type="domain" description="Glutamine amidotransferase" evidence="1">
    <location>
        <begin position="79"/>
        <end position="188"/>
    </location>
</feature>
<evidence type="ECO:0000313" key="2">
    <source>
        <dbReference type="EMBL" id="PXF30876.1"/>
    </source>
</evidence>
<name>A0ABX5LZZ7_9GAMM</name>
<sequence>MKIGILQCDDVNEKLQPRHGNYPEMFMALLREQDPALTFQTYRAMEGELPAHPDECDAYITTGSRHGVNDGFDWIADLEHLVRQLYEANKRLVGICFGHQLMAKALGGQVIKSEKGWGVGVSFNQLHAEQPWMSPWQPAMDLIVSHQDQVVGLPDNAQVLASSSFCPYYMVQYGDHLMSIQGHPEFSKAYSADLMQMRKGIIPENRVREGMASLNAALDDRLVLRWIVQFLRGE</sequence>
<dbReference type="InterPro" id="IPR044992">
    <property type="entry name" value="ChyE-like"/>
</dbReference>
<dbReference type="RefSeq" id="WP_110187708.1">
    <property type="nucleotide sequence ID" value="NZ_CP177354.1"/>
</dbReference>
<comment type="caution">
    <text evidence="2">The sequence shown here is derived from an EMBL/GenBank/DDBJ whole genome shotgun (WGS) entry which is preliminary data.</text>
</comment>
<dbReference type="SUPFAM" id="SSF52317">
    <property type="entry name" value="Class I glutamine amidotransferase-like"/>
    <property type="match status" value="1"/>
</dbReference>
<evidence type="ECO:0000313" key="3">
    <source>
        <dbReference type="Proteomes" id="UP000248090"/>
    </source>
</evidence>
<dbReference type="Pfam" id="PF00117">
    <property type="entry name" value="GATase"/>
    <property type="match status" value="1"/>
</dbReference>
<dbReference type="PROSITE" id="PS51273">
    <property type="entry name" value="GATASE_TYPE_1"/>
    <property type="match status" value="1"/>
</dbReference>
<dbReference type="PANTHER" id="PTHR42695:SF5">
    <property type="entry name" value="GLUTAMINE AMIDOTRANSFERASE YLR126C-RELATED"/>
    <property type="match status" value="1"/>
</dbReference>
<dbReference type="Proteomes" id="UP000248090">
    <property type="component" value="Unassembled WGS sequence"/>
</dbReference>
<reference evidence="2 3" key="1">
    <citation type="submission" date="2015-03" db="EMBL/GenBank/DDBJ databases">
        <authorList>
            <person name="Krishnan R."/>
            <person name="Midha S."/>
            <person name="Patil P.B."/>
            <person name="Rameshkumar N."/>
        </authorList>
    </citation>
    <scope>NUCLEOTIDE SEQUENCE [LARGE SCALE GENOMIC DNA]</scope>
    <source>
        <strain evidence="2 3">L1E11</strain>
    </source>
</reference>
<dbReference type="InterPro" id="IPR029062">
    <property type="entry name" value="Class_I_gatase-like"/>
</dbReference>
<proteinExistence type="predicted"/>
<dbReference type="InterPro" id="IPR017926">
    <property type="entry name" value="GATASE"/>
</dbReference>
<dbReference type="EMBL" id="LAPT01000061">
    <property type="protein sequence ID" value="PXF30876.1"/>
    <property type="molecule type" value="Genomic_DNA"/>
</dbReference>
<dbReference type="Gene3D" id="3.40.50.880">
    <property type="match status" value="1"/>
</dbReference>
<accession>A0ABX5LZZ7</accession>
<keyword evidence="2" id="KW-0315">Glutamine amidotransferase</keyword>
<protein>
    <submittedName>
        <fullName evidence="2">Glutamine amidotransferase</fullName>
    </submittedName>
</protein>
<keyword evidence="3" id="KW-1185">Reference proteome</keyword>
<evidence type="ECO:0000259" key="1">
    <source>
        <dbReference type="Pfam" id="PF00117"/>
    </source>
</evidence>
<dbReference type="CDD" id="cd01741">
    <property type="entry name" value="GATase1_1"/>
    <property type="match status" value="1"/>
</dbReference>
<gene>
    <name evidence="2" type="ORF">WH50_12970</name>
</gene>
<organism evidence="2 3">
    <name type="scientific">Pokkaliibacter plantistimulans</name>
    <dbReference type="NCBI Taxonomy" id="1635171"/>
    <lineage>
        <taxon>Bacteria</taxon>
        <taxon>Pseudomonadati</taxon>
        <taxon>Pseudomonadota</taxon>
        <taxon>Gammaproteobacteria</taxon>
        <taxon>Oceanospirillales</taxon>
        <taxon>Balneatrichaceae</taxon>
        <taxon>Pokkaliibacter</taxon>
    </lineage>
</organism>
<dbReference type="PANTHER" id="PTHR42695">
    <property type="entry name" value="GLUTAMINE AMIDOTRANSFERASE YLR126C-RELATED"/>
    <property type="match status" value="1"/>
</dbReference>